<comment type="subcellular location">
    <subcellularLocation>
        <location evidence="1">Cytoplasm</location>
    </subcellularLocation>
</comment>
<reference evidence="7 8" key="1">
    <citation type="submission" date="2018-12" db="EMBL/GenBank/DDBJ databases">
        <authorList>
            <consortium name="Pathogen Informatics"/>
        </authorList>
    </citation>
    <scope>NUCLEOTIDE SEQUENCE [LARGE SCALE GENOMIC DNA]</scope>
    <source>
        <strain evidence="7 8">NCTC9419</strain>
    </source>
</reference>
<evidence type="ECO:0000256" key="1">
    <source>
        <dbReference type="ARBA" id="ARBA00004496"/>
    </source>
</evidence>
<dbReference type="InterPro" id="IPR012842">
    <property type="entry name" value="T3SS_SctL/SctL2"/>
</dbReference>
<protein>
    <submittedName>
        <fullName evidence="7">Type III secretion apparatus protein, HrpE/YscL family</fullName>
    </submittedName>
</protein>
<evidence type="ECO:0000256" key="5">
    <source>
        <dbReference type="ARBA" id="ARBA00024335"/>
    </source>
</evidence>
<dbReference type="KEGG" id="srz:AXX16_1218"/>
<proteinExistence type="inferred from homology"/>
<evidence type="ECO:0000313" key="7">
    <source>
        <dbReference type="EMBL" id="VEA70113.1"/>
    </source>
</evidence>
<keyword evidence="6" id="KW-0175">Coiled coil</keyword>
<keyword evidence="3" id="KW-0963">Cytoplasm</keyword>
<evidence type="ECO:0000313" key="8">
    <source>
        <dbReference type="Proteomes" id="UP000271603"/>
    </source>
</evidence>
<dbReference type="GO" id="GO:0030254">
    <property type="term" value="P:protein secretion by the type III secretion system"/>
    <property type="evidence" value="ECO:0007669"/>
    <property type="project" value="InterPro"/>
</dbReference>
<evidence type="ECO:0000256" key="4">
    <source>
        <dbReference type="ARBA" id="ARBA00022927"/>
    </source>
</evidence>
<dbReference type="GO" id="GO:0005737">
    <property type="term" value="C:cytoplasm"/>
    <property type="evidence" value="ECO:0007669"/>
    <property type="project" value="UniProtKB-SubCell"/>
</dbReference>
<organism evidence="7 8">
    <name type="scientific">Serratia rubidaea</name>
    <name type="common">Serratia marinorubra</name>
    <dbReference type="NCBI Taxonomy" id="61652"/>
    <lineage>
        <taxon>Bacteria</taxon>
        <taxon>Pseudomonadati</taxon>
        <taxon>Pseudomonadota</taxon>
        <taxon>Gammaproteobacteria</taxon>
        <taxon>Enterobacterales</taxon>
        <taxon>Yersiniaceae</taxon>
        <taxon>Serratia</taxon>
    </lineage>
</organism>
<comment type="similarity">
    <text evidence="5">Belongs to the SctL stator family.</text>
</comment>
<evidence type="ECO:0000256" key="6">
    <source>
        <dbReference type="SAM" id="Coils"/>
    </source>
</evidence>
<sequence>MWQLRKIPLRQPPAPQAVLLGRDTLAVSRQAEQLIADAEREAQSLLDQARAQADALRQQAAAERDALLAGAQETFWQQAQTLFSDWQQQRRAEQQQLLDAADALLAQALGRLLDQVPPAGQLDILLTQLRAKQPSAVAATLYCHSERHAAAAHWLTQRPELRWQPAVDDALPPDTLLLTTEQGELHISWQALRQALGAADAEAG</sequence>
<evidence type="ECO:0000256" key="2">
    <source>
        <dbReference type="ARBA" id="ARBA00022448"/>
    </source>
</evidence>
<dbReference type="Proteomes" id="UP000271603">
    <property type="component" value="Chromosome"/>
</dbReference>
<keyword evidence="2" id="KW-0813">Transport</keyword>
<feature type="coiled-coil region" evidence="6">
    <location>
        <begin position="28"/>
        <end position="66"/>
    </location>
</feature>
<dbReference type="STRING" id="61652.AXX16_1218"/>
<keyword evidence="4" id="KW-0653">Protein transport</keyword>
<dbReference type="AlphaFoldDB" id="A0A126VGZ8"/>
<evidence type="ECO:0000256" key="3">
    <source>
        <dbReference type="ARBA" id="ARBA00022490"/>
    </source>
</evidence>
<gene>
    <name evidence="7" type="ORF">NCTC9419_01605</name>
</gene>
<name>A0A126VGZ8_SERRU</name>
<dbReference type="RefSeq" id="WP_061322275.1">
    <property type="nucleotide sequence ID" value="NZ_CP014474.1"/>
</dbReference>
<dbReference type="EMBL" id="LR134155">
    <property type="protein sequence ID" value="VEA70113.1"/>
    <property type="molecule type" value="Genomic_DNA"/>
</dbReference>
<dbReference type="Pfam" id="PF06188">
    <property type="entry name" value="HrpE"/>
    <property type="match status" value="1"/>
</dbReference>
<dbReference type="Gene3D" id="1.20.5.2950">
    <property type="match status" value="1"/>
</dbReference>
<dbReference type="NCBIfam" id="TIGR02499">
    <property type="entry name" value="HrpE_YscL_not"/>
    <property type="match status" value="1"/>
</dbReference>
<dbReference type="InterPro" id="IPR009335">
    <property type="entry name" value="T3SS_HrpE/ATPase_suE"/>
</dbReference>
<accession>A0A126VGZ8</accession>